<dbReference type="SUPFAM" id="SSF56219">
    <property type="entry name" value="DNase I-like"/>
    <property type="match status" value="1"/>
</dbReference>
<keyword evidence="3" id="KW-1185">Reference proteome</keyword>
<evidence type="ECO:0000313" key="2">
    <source>
        <dbReference type="EMBL" id="KAH9371399.1"/>
    </source>
</evidence>
<accession>A0A9J6G959</accession>
<dbReference type="AlphaFoldDB" id="A0A9J6G959"/>
<dbReference type="PROSITE" id="PS50878">
    <property type="entry name" value="RT_POL"/>
    <property type="match status" value="1"/>
</dbReference>
<dbReference type="PANTHER" id="PTHR19446">
    <property type="entry name" value="REVERSE TRANSCRIPTASES"/>
    <property type="match status" value="1"/>
</dbReference>
<proteinExistence type="predicted"/>
<name>A0A9J6G959_HAELO</name>
<dbReference type="GO" id="GO:0003824">
    <property type="term" value="F:catalytic activity"/>
    <property type="evidence" value="ECO:0007669"/>
    <property type="project" value="InterPro"/>
</dbReference>
<dbReference type="VEuPathDB" id="VectorBase:HLOH_050766"/>
<dbReference type="Proteomes" id="UP000821853">
    <property type="component" value="Chromosome 3"/>
</dbReference>
<dbReference type="InterPro" id="IPR043502">
    <property type="entry name" value="DNA/RNA_pol_sf"/>
</dbReference>
<dbReference type="Pfam" id="PF00078">
    <property type="entry name" value="RVT_1"/>
    <property type="match status" value="1"/>
</dbReference>
<evidence type="ECO:0000259" key="1">
    <source>
        <dbReference type="PROSITE" id="PS50878"/>
    </source>
</evidence>
<dbReference type="InterPro" id="IPR005135">
    <property type="entry name" value="Endo/exonuclease/phosphatase"/>
</dbReference>
<dbReference type="InterPro" id="IPR000477">
    <property type="entry name" value="RT_dom"/>
</dbReference>
<dbReference type="InterPro" id="IPR036691">
    <property type="entry name" value="Endo/exonu/phosph_ase_sf"/>
</dbReference>
<dbReference type="CDD" id="cd01650">
    <property type="entry name" value="RT_nLTR_like"/>
    <property type="match status" value="1"/>
</dbReference>
<comment type="caution">
    <text evidence="2">The sequence shown here is derived from an EMBL/GenBank/DDBJ whole genome shotgun (WGS) entry which is preliminary data.</text>
</comment>
<dbReference type="Pfam" id="PF14529">
    <property type="entry name" value="Exo_endo_phos_2"/>
    <property type="match status" value="1"/>
</dbReference>
<organism evidence="2 3">
    <name type="scientific">Haemaphysalis longicornis</name>
    <name type="common">Bush tick</name>
    <dbReference type="NCBI Taxonomy" id="44386"/>
    <lineage>
        <taxon>Eukaryota</taxon>
        <taxon>Metazoa</taxon>
        <taxon>Ecdysozoa</taxon>
        <taxon>Arthropoda</taxon>
        <taxon>Chelicerata</taxon>
        <taxon>Arachnida</taxon>
        <taxon>Acari</taxon>
        <taxon>Parasitiformes</taxon>
        <taxon>Ixodida</taxon>
        <taxon>Ixodoidea</taxon>
        <taxon>Ixodidae</taxon>
        <taxon>Haemaphysalinae</taxon>
        <taxon>Haemaphysalis</taxon>
    </lineage>
</organism>
<dbReference type="OrthoDB" id="6437148at2759"/>
<reference evidence="2 3" key="1">
    <citation type="journal article" date="2020" name="Cell">
        <title>Large-Scale Comparative Analyses of Tick Genomes Elucidate Their Genetic Diversity and Vector Capacities.</title>
        <authorList>
            <consortium name="Tick Genome and Microbiome Consortium (TIGMIC)"/>
            <person name="Jia N."/>
            <person name="Wang J."/>
            <person name="Shi W."/>
            <person name="Du L."/>
            <person name="Sun Y."/>
            <person name="Zhan W."/>
            <person name="Jiang J.F."/>
            <person name="Wang Q."/>
            <person name="Zhang B."/>
            <person name="Ji P."/>
            <person name="Bell-Sakyi L."/>
            <person name="Cui X.M."/>
            <person name="Yuan T.T."/>
            <person name="Jiang B.G."/>
            <person name="Yang W.F."/>
            <person name="Lam T.T."/>
            <person name="Chang Q.C."/>
            <person name="Ding S.J."/>
            <person name="Wang X.J."/>
            <person name="Zhu J.G."/>
            <person name="Ruan X.D."/>
            <person name="Zhao L."/>
            <person name="Wei J.T."/>
            <person name="Ye R.Z."/>
            <person name="Que T.C."/>
            <person name="Du C.H."/>
            <person name="Zhou Y.H."/>
            <person name="Cheng J.X."/>
            <person name="Dai P.F."/>
            <person name="Guo W.B."/>
            <person name="Han X.H."/>
            <person name="Huang E.J."/>
            <person name="Li L.F."/>
            <person name="Wei W."/>
            <person name="Gao Y.C."/>
            <person name="Liu J.Z."/>
            <person name="Shao H.Z."/>
            <person name="Wang X."/>
            <person name="Wang C.C."/>
            <person name="Yang T.C."/>
            <person name="Huo Q.B."/>
            <person name="Li W."/>
            <person name="Chen H.Y."/>
            <person name="Chen S.E."/>
            <person name="Zhou L.G."/>
            <person name="Ni X.B."/>
            <person name="Tian J.H."/>
            <person name="Sheng Y."/>
            <person name="Liu T."/>
            <person name="Pan Y.S."/>
            <person name="Xia L.Y."/>
            <person name="Li J."/>
            <person name="Zhao F."/>
            <person name="Cao W.C."/>
        </authorList>
    </citation>
    <scope>NUCLEOTIDE SEQUENCE [LARGE SCALE GENOMIC DNA]</scope>
    <source>
        <strain evidence="2">HaeL-2018</strain>
    </source>
</reference>
<sequence>MTFAYPHNPKVLLLVQSVPFDPFPIHISEYVVAVRFSSQVFSFLLVAVYAAPSLPVTDILDPCSQLIMANHCSHVIIAGDFNAKSPRWGGQVTDSRGAAVTQFLVANDFDVANDPASLPTFVTDYAEAWIDLTLFSSAWRDFSVRWRVSETPSLSDHRYVVFSVGSHRLPTCKRLTRAGRSRVMASLARNRWFAQVARSEIADPVSLDLIVDHFYDLYGTLCRENVQTARLYPQAKPWWSDDIARQRSQVRSLRRSFQRSRDPAERLVRRDVYYSALQKYRCAIAQAKDASVRKFCTDNTEKFLFGDPFKLAFGKFRTPITLPPLDTSDGLRTTSQLESARVLLSAHMPRDDASTDDPVHAAERALAETPYFSNLRDTPFTVTEVRETVRSMRVRSAPGLDGLTPELVQAFHEAHPAFVCFVFNAALRLGHFPTAWKVGRVVFIPKPGRSPENPRSYRPICMLSVFGKVLEKLLFSRLYYFLNSHNLIHPLQFGFTHNKNTTMALHHLREVLQSRRRDLLHSVLISLDFQGAFDSVWHPTVLNFLRRHSCPVNLYCLLRSFLCNRRVLCRLKEGDASVEQSIGSPQGSPLSPLLWNIVLHELLETTFPPGVHVQAYADDTLLVVSGRHRRELERLAADALAVVVCEWAELVKVRLNASKCSFMLFPNGRVSLARRLPTIRLDGVNLSMVKK</sequence>
<evidence type="ECO:0000313" key="3">
    <source>
        <dbReference type="Proteomes" id="UP000821853"/>
    </source>
</evidence>
<dbReference type="Gene3D" id="3.60.10.10">
    <property type="entry name" value="Endonuclease/exonuclease/phosphatase"/>
    <property type="match status" value="1"/>
</dbReference>
<dbReference type="GO" id="GO:0071897">
    <property type="term" value="P:DNA biosynthetic process"/>
    <property type="evidence" value="ECO:0007669"/>
    <property type="project" value="UniProtKB-ARBA"/>
</dbReference>
<gene>
    <name evidence="2" type="ORF">HPB48_022265</name>
</gene>
<feature type="domain" description="Reverse transcriptase" evidence="1">
    <location>
        <begin position="425"/>
        <end position="686"/>
    </location>
</feature>
<dbReference type="EMBL" id="JABSTR010000005">
    <property type="protein sequence ID" value="KAH9371399.1"/>
    <property type="molecule type" value="Genomic_DNA"/>
</dbReference>
<protein>
    <recommendedName>
        <fullName evidence="1">Reverse transcriptase domain-containing protein</fullName>
    </recommendedName>
</protein>
<dbReference type="OMA" id="ARSECIK"/>
<dbReference type="SUPFAM" id="SSF56672">
    <property type="entry name" value="DNA/RNA polymerases"/>
    <property type="match status" value="1"/>
</dbReference>